<dbReference type="STRING" id="1196353.SAMN05444921_101162"/>
<dbReference type="GeneID" id="40827500"/>
<accession>A0A1G9MME9</accession>
<evidence type="ECO:0000256" key="3">
    <source>
        <dbReference type="ARBA" id="ARBA00023027"/>
    </source>
</evidence>
<evidence type="ECO:0000313" key="6">
    <source>
        <dbReference type="Proteomes" id="UP000199063"/>
    </source>
</evidence>
<dbReference type="InterPro" id="IPR016161">
    <property type="entry name" value="Ald_DH/histidinol_DH"/>
</dbReference>
<dbReference type="PANTHER" id="PTHR42986:SF1">
    <property type="entry name" value="BENZALDEHYDE DEHYDROGENASE YFMT"/>
    <property type="match status" value="1"/>
</dbReference>
<dbReference type="InterPro" id="IPR015590">
    <property type="entry name" value="Aldehyde_DH_dom"/>
</dbReference>
<dbReference type="InterPro" id="IPR016162">
    <property type="entry name" value="Ald_DH_N"/>
</dbReference>
<keyword evidence="3" id="KW-0520">NAD</keyword>
<keyword evidence="2" id="KW-0560">Oxidoreductase</keyword>
<proteinExistence type="inferred from homology"/>
<dbReference type="EMBL" id="FNHI01000001">
    <property type="protein sequence ID" value="SDL75077.1"/>
    <property type="molecule type" value="Genomic_DNA"/>
</dbReference>
<gene>
    <name evidence="5" type="ORF">SAMN05444921_101162</name>
</gene>
<organism evidence="5 6">
    <name type="scientific">Streptomyces wuyuanensis</name>
    <dbReference type="NCBI Taxonomy" id="1196353"/>
    <lineage>
        <taxon>Bacteria</taxon>
        <taxon>Bacillati</taxon>
        <taxon>Actinomycetota</taxon>
        <taxon>Actinomycetes</taxon>
        <taxon>Kitasatosporales</taxon>
        <taxon>Streptomycetaceae</taxon>
        <taxon>Streptomyces</taxon>
    </lineage>
</organism>
<dbReference type="Proteomes" id="UP000199063">
    <property type="component" value="Unassembled WGS sequence"/>
</dbReference>
<reference evidence="6" key="1">
    <citation type="submission" date="2016-10" db="EMBL/GenBank/DDBJ databases">
        <authorList>
            <person name="Varghese N."/>
            <person name="Submissions S."/>
        </authorList>
    </citation>
    <scope>NUCLEOTIDE SEQUENCE [LARGE SCALE GENOMIC DNA]</scope>
    <source>
        <strain evidence="6">CGMCC 4.7042</strain>
    </source>
</reference>
<name>A0A1G9MME9_9ACTN</name>
<dbReference type="RefSeq" id="WP_167745930.1">
    <property type="nucleotide sequence ID" value="NZ_FNHI01000001.1"/>
</dbReference>
<dbReference type="Pfam" id="PF00171">
    <property type="entry name" value="Aldedh"/>
    <property type="match status" value="1"/>
</dbReference>
<evidence type="ECO:0000256" key="2">
    <source>
        <dbReference type="ARBA" id="ARBA00023002"/>
    </source>
</evidence>
<evidence type="ECO:0000313" key="5">
    <source>
        <dbReference type="EMBL" id="SDL75077.1"/>
    </source>
</evidence>
<sequence>MRSYGTYVDGHERPSDKWVYTVHSSAMLRDTMGSVRLKRGLERGRIAPEAATDDVIGRVAVGDGHDMDAALHVAAGAARAWSAVPPATRLRVVEEFHHLVREKSAEIIDVMVAEGHPRMLARWEVAGMLANTGPETREWIAGQMEHRRRLGPRELTLRRVADGVVCLNPPQNATVANALLGIWVLAGGNSLVVRAPRSAPLGVMHALHELIVPALERTGAPPGVLSAICSPAGPALAQWLDSPLVDDIMYFGDSEKGIAFGAECVARGKKPVLELAGNDIVVVWRDADLERAADALAEAFYGSGQICMVPNCAVVHPAVADELLGLLADRARAIRPGLPDEPEALLSPVLRTDRFFEVLRQATDGGGRLVCGGRRLDVHGEADDMNGVFLEPTVVRVDGLKGARDLDVVRHETFFPLLPVVVPEDRPDAELLDAVTAFTSANEYGLRNSLWAEDEDVIAGYLAAIRGGGLLKVNDSHIGFLPLLPTHGGTGLTGGPGGEANFPLLRTTHLQGVSVARGVLPRQAVFGDARTEAALPGDQNERKRH</sequence>
<dbReference type="Gene3D" id="3.40.605.10">
    <property type="entry name" value="Aldehyde Dehydrogenase, Chain A, domain 1"/>
    <property type="match status" value="1"/>
</dbReference>
<protein>
    <submittedName>
        <fullName evidence="5">Acyl-CoA reductase</fullName>
    </submittedName>
</protein>
<dbReference type="Gene3D" id="3.40.309.10">
    <property type="entry name" value="Aldehyde Dehydrogenase, Chain A, domain 2"/>
    <property type="match status" value="1"/>
</dbReference>
<evidence type="ECO:0000259" key="4">
    <source>
        <dbReference type="Pfam" id="PF00171"/>
    </source>
</evidence>
<dbReference type="PANTHER" id="PTHR42986">
    <property type="entry name" value="BENZALDEHYDE DEHYDROGENASE YFMT"/>
    <property type="match status" value="1"/>
</dbReference>
<dbReference type="AlphaFoldDB" id="A0A1G9MME9"/>
<dbReference type="GO" id="GO:0016620">
    <property type="term" value="F:oxidoreductase activity, acting on the aldehyde or oxo group of donors, NAD or NADP as acceptor"/>
    <property type="evidence" value="ECO:0007669"/>
    <property type="project" value="InterPro"/>
</dbReference>
<comment type="similarity">
    <text evidence="1">Belongs to the aldehyde dehydrogenase family.</text>
</comment>
<dbReference type="SUPFAM" id="SSF53720">
    <property type="entry name" value="ALDH-like"/>
    <property type="match status" value="1"/>
</dbReference>
<dbReference type="InterPro" id="IPR016163">
    <property type="entry name" value="Ald_DH_C"/>
</dbReference>
<keyword evidence="6" id="KW-1185">Reference proteome</keyword>
<evidence type="ECO:0000256" key="1">
    <source>
        <dbReference type="ARBA" id="ARBA00009986"/>
    </source>
</evidence>
<feature type="domain" description="Aldehyde dehydrogenase" evidence="4">
    <location>
        <begin position="51"/>
        <end position="493"/>
    </location>
</feature>